<dbReference type="RefSeq" id="WP_093349924.1">
    <property type="nucleotide sequence ID" value="NZ_FNVB01000005.1"/>
</dbReference>
<dbReference type="AlphaFoldDB" id="A0A1H6D7E2"/>
<proteinExistence type="predicted"/>
<dbReference type="EMBL" id="FNVB01000005">
    <property type="protein sequence ID" value="SEG80743.1"/>
    <property type="molecule type" value="Genomic_DNA"/>
</dbReference>
<organism evidence="1 4">
    <name type="scientific">Saccharopolyspora kobensis</name>
    <dbReference type="NCBI Taxonomy" id="146035"/>
    <lineage>
        <taxon>Bacteria</taxon>
        <taxon>Bacillati</taxon>
        <taxon>Actinomycetota</taxon>
        <taxon>Actinomycetes</taxon>
        <taxon>Pseudonocardiales</taxon>
        <taxon>Pseudonocardiaceae</taxon>
        <taxon>Saccharopolyspora</taxon>
    </lineage>
</organism>
<accession>A0A1H6D7E2</accession>
<evidence type="ECO:0000313" key="1">
    <source>
        <dbReference type="EMBL" id="SEG80743.1"/>
    </source>
</evidence>
<sequence length="83" mass="9157">MSALEELAQQLGVAEQHLTDVGALLGTTRKSLGDAERSLIKLDPEHPETVVPPSLHRADDQVARAQEMIENILETLRDFATRL</sequence>
<gene>
    <name evidence="1" type="ORF">SAMN02982929_04044</name>
    <name evidence="2" type="ORF">SAMN05216506_102639</name>
</gene>
<evidence type="ECO:0000313" key="4">
    <source>
        <dbReference type="Proteomes" id="UP000236729"/>
    </source>
</evidence>
<reference evidence="3 4" key="1">
    <citation type="submission" date="2016-10" db="EMBL/GenBank/DDBJ databases">
        <authorList>
            <person name="Varghese N."/>
            <person name="Submissions S."/>
        </authorList>
    </citation>
    <scope>NUCLEOTIDE SEQUENCE [LARGE SCALE GENOMIC DNA]</scope>
    <source>
        <strain evidence="4">ATCC 20501</strain>
        <strain evidence="2 3">CGMCC 4.3529</strain>
    </source>
</reference>
<dbReference type="Proteomes" id="UP000236729">
    <property type="component" value="Unassembled WGS sequence"/>
</dbReference>
<dbReference type="EMBL" id="FOME01000002">
    <property type="protein sequence ID" value="SFD13094.1"/>
    <property type="molecule type" value="Genomic_DNA"/>
</dbReference>
<accession>A0A1I1PT25</accession>
<reference evidence="1" key="2">
    <citation type="submission" date="2016-10" db="EMBL/GenBank/DDBJ databases">
        <authorList>
            <person name="de Groot N.N."/>
        </authorList>
    </citation>
    <scope>NUCLEOTIDE SEQUENCE [LARGE SCALE GENOMIC DNA]</scope>
    <source>
        <strain evidence="1">ATCC 20501</strain>
    </source>
</reference>
<protein>
    <submittedName>
        <fullName evidence="1">Uncharacterized protein</fullName>
    </submittedName>
</protein>
<dbReference type="Proteomes" id="UP000199690">
    <property type="component" value="Unassembled WGS sequence"/>
</dbReference>
<name>A0A1H6D7E2_9PSEU</name>
<evidence type="ECO:0000313" key="3">
    <source>
        <dbReference type="Proteomes" id="UP000199690"/>
    </source>
</evidence>
<keyword evidence="3" id="KW-1185">Reference proteome</keyword>
<evidence type="ECO:0000313" key="2">
    <source>
        <dbReference type="EMBL" id="SFD13094.1"/>
    </source>
</evidence>
<dbReference type="SMR" id="A0A1H6D7E2"/>